<dbReference type="InterPro" id="IPR019335">
    <property type="entry name" value="COG7"/>
</dbReference>
<keyword evidence="4" id="KW-0813">Transport</keyword>
<dbReference type="Proteomes" id="UP000625711">
    <property type="component" value="Unassembled WGS sequence"/>
</dbReference>
<dbReference type="GO" id="GO:0006886">
    <property type="term" value="P:intracellular protein transport"/>
    <property type="evidence" value="ECO:0007669"/>
    <property type="project" value="InterPro"/>
</dbReference>
<comment type="caution">
    <text evidence="9">The sequence shown here is derived from an EMBL/GenBank/DDBJ whole genome shotgun (WGS) entry which is preliminary data.</text>
</comment>
<evidence type="ECO:0000256" key="3">
    <source>
        <dbReference type="ARBA" id="ARBA00020984"/>
    </source>
</evidence>
<evidence type="ECO:0000256" key="4">
    <source>
        <dbReference type="ARBA" id="ARBA00022448"/>
    </source>
</evidence>
<evidence type="ECO:0000256" key="1">
    <source>
        <dbReference type="ARBA" id="ARBA00004395"/>
    </source>
</evidence>
<evidence type="ECO:0000256" key="7">
    <source>
        <dbReference type="ARBA" id="ARBA00023136"/>
    </source>
</evidence>
<comment type="similarity">
    <text evidence="2">Belongs to the COG7 family.</text>
</comment>
<dbReference type="Pfam" id="PF10191">
    <property type="entry name" value="COG7"/>
    <property type="match status" value="2"/>
</dbReference>
<dbReference type="EMBL" id="JAACXV010000086">
    <property type="protein sequence ID" value="KAF7283851.1"/>
    <property type="molecule type" value="Genomic_DNA"/>
</dbReference>
<evidence type="ECO:0000256" key="2">
    <source>
        <dbReference type="ARBA" id="ARBA00005831"/>
    </source>
</evidence>
<keyword evidence="7" id="KW-0472">Membrane</keyword>
<sequence length="361" mass="41122">MLNIIEQNPTAKVDNAKILDFLKAIYKHLVVYICKYAAYEQANLMKNLNNIHCMKDELPETIQALGLSISQAFDYTLEAKGRCELFTENCGFCGLLVALKAFFSNYAGYFRVALRQIDRSKKFEEDWNTFQLCLSLLQYTGEVLLKVQQLEKDLTATVLDYNKKATNIKYSLLLLDSDNLREFQSLIKCVTEDPETWTQFDTSLLHNSNMPDYSFSPQEYITQIGQYLMTLPQHLEPFLFSENPSLACALKFVDQEYAESSDTEGALARMFLVIMARGTCNSFTDKILSICKLSQPASRQLAHDINYLKNVLQDLGILLSDNLQQLSSLLKIPADQYQTQSLGYTAKYVAAVRQIRNIASN</sequence>
<dbReference type="GO" id="GO:0017119">
    <property type="term" value="C:Golgi transport complex"/>
    <property type="evidence" value="ECO:0007669"/>
    <property type="project" value="InterPro"/>
</dbReference>
<keyword evidence="10" id="KW-1185">Reference proteome</keyword>
<dbReference type="AlphaFoldDB" id="A0A834IQ45"/>
<proteinExistence type="inferred from homology"/>
<protein>
    <recommendedName>
        <fullName evidence="3">Conserved oligomeric Golgi complex subunit 7</fullName>
    </recommendedName>
    <alternativeName>
        <fullName evidence="8">Component of oligomeric Golgi complex 7</fullName>
    </alternativeName>
</protein>
<dbReference type="GO" id="GO:0007030">
    <property type="term" value="P:Golgi organization"/>
    <property type="evidence" value="ECO:0007669"/>
    <property type="project" value="TreeGrafter"/>
</dbReference>
<evidence type="ECO:0000313" key="10">
    <source>
        <dbReference type="Proteomes" id="UP000625711"/>
    </source>
</evidence>
<name>A0A834IQ45_RHYFE</name>
<gene>
    <name evidence="9" type="ORF">GWI33_022885</name>
</gene>
<evidence type="ECO:0000256" key="8">
    <source>
        <dbReference type="ARBA" id="ARBA00031345"/>
    </source>
</evidence>
<dbReference type="GO" id="GO:0000139">
    <property type="term" value="C:Golgi membrane"/>
    <property type="evidence" value="ECO:0007669"/>
    <property type="project" value="UniProtKB-SubCell"/>
</dbReference>
<keyword evidence="6" id="KW-0333">Golgi apparatus</keyword>
<dbReference type="OrthoDB" id="245173at2759"/>
<reference evidence="9" key="1">
    <citation type="submission" date="2020-08" db="EMBL/GenBank/DDBJ databases">
        <title>Genome sequencing and assembly of the red palm weevil Rhynchophorus ferrugineus.</title>
        <authorList>
            <person name="Dias G.B."/>
            <person name="Bergman C.M."/>
            <person name="Manee M."/>
        </authorList>
    </citation>
    <scope>NUCLEOTIDE SEQUENCE</scope>
    <source>
        <strain evidence="9">AA-2017</strain>
        <tissue evidence="9">Whole larva</tissue>
    </source>
</reference>
<evidence type="ECO:0000313" key="9">
    <source>
        <dbReference type="EMBL" id="KAF7283851.1"/>
    </source>
</evidence>
<dbReference type="PANTHER" id="PTHR21443:SF0">
    <property type="entry name" value="CONSERVED OLIGOMERIC GOLGI COMPLEX SUBUNIT 7"/>
    <property type="match status" value="1"/>
</dbReference>
<evidence type="ECO:0000256" key="5">
    <source>
        <dbReference type="ARBA" id="ARBA00022927"/>
    </source>
</evidence>
<comment type="subcellular location">
    <subcellularLocation>
        <location evidence="1">Golgi apparatus membrane</location>
        <topology evidence="1">Peripheral membrane protein</topology>
    </subcellularLocation>
</comment>
<organism evidence="9 10">
    <name type="scientific">Rhynchophorus ferrugineus</name>
    <name type="common">Red palm weevil</name>
    <name type="synonym">Curculio ferrugineus</name>
    <dbReference type="NCBI Taxonomy" id="354439"/>
    <lineage>
        <taxon>Eukaryota</taxon>
        <taxon>Metazoa</taxon>
        <taxon>Ecdysozoa</taxon>
        <taxon>Arthropoda</taxon>
        <taxon>Hexapoda</taxon>
        <taxon>Insecta</taxon>
        <taxon>Pterygota</taxon>
        <taxon>Neoptera</taxon>
        <taxon>Endopterygota</taxon>
        <taxon>Coleoptera</taxon>
        <taxon>Polyphaga</taxon>
        <taxon>Cucujiformia</taxon>
        <taxon>Curculionidae</taxon>
        <taxon>Dryophthorinae</taxon>
        <taxon>Rhynchophorus</taxon>
    </lineage>
</organism>
<dbReference type="GO" id="GO:0006890">
    <property type="term" value="P:retrograde vesicle-mediated transport, Golgi to endoplasmic reticulum"/>
    <property type="evidence" value="ECO:0007669"/>
    <property type="project" value="TreeGrafter"/>
</dbReference>
<accession>A0A834IQ45</accession>
<dbReference type="PANTHER" id="PTHR21443">
    <property type="entry name" value="CONSERVED OLIGOMERIC GOLGI COMPLEX COMPONENT 7"/>
    <property type="match status" value="1"/>
</dbReference>
<keyword evidence="5" id="KW-0653">Protein transport</keyword>
<evidence type="ECO:0000256" key="6">
    <source>
        <dbReference type="ARBA" id="ARBA00023034"/>
    </source>
</evidence>